<evidence type="ECO:0000256" key="1">
    <source>
        <dbReference type="ARBA" id="ARBA00022448"/>
    </source>
</evidence>
<dbReference type="PIRSF" id="PIRSF001294">
    <property type="entry name" value="K_ATPaseA"/>
    <property type="match status" value="1"/>
</dbReference>
<reference evidence="10 11" key="1">
    <citation type="submission" date="2024-02" db="EMBL/GenBank/DDBJ databases">
        <title>Adaptive strategies in a cosmopolitan and abundant soil bacterium.</title>
        <authorList>
            <person name="Carini P."/>
        </authorList>
    </citation>
    <scope>NUCLEOTIDE SEQUENCE [LARGE SCALE GENOMIC DNA]</scope>
    <source>
        <strain evidence="10 11">AZCC 1608</strain>
    </source>
</reference>
<keyword evidence="2 9" id="KW-1003">Cell membrane</keyword>
<keyword evidence="1 9" id="KW-0813">Transport</keyword>
<feature type="transmembrane region" description="Helical" evidence="9">
    <location>
        <begin position="63"/>
        <end position="85"/>
    </location>
</feature>
<evidence type="ECO:0000256" key="2">
    <source>
        <dbReference type="ARBA" id="ARBA00022475"/>
    </source>
</evidence>
<dbReference type="InterPro" id="IPR004623">
    <property type="entry name" value="KdpA"/>
</dbReference>
<evidence type="ECO:0000256" key="3">
    <source>
        <dbReference type="ARBA" id="ARBA00022538"/>
    </source>
</evidence>
<keyword evidence="6 9" id="KW-1133">Transmembrane helix</keyword>
<dbReference type="PANTHER" id="PTHR30607:SF2">
    <property type="entry name" value="POTASSIUM-TRANSPORTING ATPASE POTASSIUM-BINDING SUBUNIT"/>
    <property type="match status" value="1"/>
</dbReference>
<feature type="transmembrane region" description="Helical" evidence="9">
    <location>
        <begin position="286"/>
        <end position="305"/>
    </location>
</feature>
<evidence type="ECO:0000313" key="10">
    <source>
        <dbReference type="EMBL" id="MEH2557970.1"/>
    </source>
</evidence>
<keyword evidence="11" id="KW-1185">Reference proteome</keyword>
<feature type="transmembrane region" description="Helical" evidence="9">
    <location>
        <begin position="257"/>
        <end position="274"/>
    </location>
</feature>
<proteinExistence type="inferred from homology"/>
<comment type="subcellular location">
    <subcellularLocation>
        <location evidence="9">Cell membrane</location>
        <topology evidence="9">Multi-pass membrane protein</topology>
    </subcellularLocation>
</comment>
<comment type="function">
    <text evidence="9">Part of the high-affinity ATP-driven potassium transport (or Kdp) system, which catalyzes the hydrolysis of ATP coupled with the electrogenic transport of potassium into the cytoplasm. This subunit binds the extracellular potassium ions and delivers the ions to the membrane domain of KdpB through an intramembrane tunnel.</text>
</comment>
<evidence type="ECO:0000256" key="6">
    <source>
        <dbReference type="ARBA" id="ARBA00022989"/>
    </source>
</evidence>
<dbReference type="NCBIfam" id="TIGR00680">
    <property type="entry name" value="kdpA"/>
    <property type="match status" value="1"/>
</dbReference>
<accession>A0ABU8BHE9</accession>
<evidence type="ECO:0000256" key="4">
    <source>
        <dbReference type="ARBA" id="ARBA00022692"/>
    </source>
</evidence>
<comment type="subunit">
    <text evidence="9">The system is composed of three essential subunits: KdpA, KdpB and KdpC.</text>
</comment>
<feature type="transmembrane region" description="Helical" evidence="9">
    <location>
        <begin position="177"/>
        <end position="195"/>
    </location>
</feature>
<evidence type="ECO:0000256" key="5">
    <source>
        <dbReference type="ARBA" id="ARBA00022958"/>
    </source>
</evidence>
<name>A0ABU8BHE9_9BRAD</name>
<dbReference type="RefSeq" id="WP_334484719.1">
    <property type="nucleotide sequence ID" value="NZ_JAZHRV010000001.1"/>
</dbReference>
<dbReference type="EMBL" id="JAZHRV010000001">
    <property type="protein sequence ID" value="MEH2557970.1"/>
    <property type="molecule type" value="Genomic_DNA"/>
</dbReference>
<evidence type="ECO:0000256" key="9">
    <source>
        <dbReference type="HAMAP-Rule" id="MF_00275"/>
    </source>
</evidence>
<protein>
    <recommendedName>
        <fullName evidence="9">Potassium-transporting ATPase potassium-binding subunit</fullName>
    </recommendedName>
    <alternativeName>
        <fullName evidence="9">ATP phosphohydrolase [potassium-transporting] A chain</fullName>
    </alternativeName>
    <alternativeName>
        <fullName evidence="9">Potassium-binding and translocating subunit A</fullName>
    </alternativeName>
    <alternativeName>
        <fullName evidence="9">Potassium-translocating ATPase A chain</fullName>
    </alternativeName>
</protein>
<evidence type="ECO:0000313" key="11">
    <source>
        <dbReference type="Proteomes" id="UP001364224"/>
    </source>
</evidence>
<organism evidence="10 11">
    <name type="scientific">Bradyrhizobium algeriense</name>
    <dbReference type="NCBI Taxonomy" id="634784"/>
    <lineage>
        <taxon>Bacteria</taxon>
        <taxon>Pseudomonadati</taxon>
        <taxon>Pseudomonadota</taxon>
        <taxon>Alphaproteobacteria</taxon>
        <taxon>Hyphomicrobiales</taxon>
        <taxon>Nitrobacteraceae</taxon>
        <taxon>Bradyrhizobium</taxon>
    </lineage>
</organism>
<dbReference type="Pfam" id="PF03814">
    <property type="entry name" value="KdpA"/>
    <property type="match status" value="1"/>
</dbReference>
<feature type="transmembrane region" description="Helical" evidence="9">
    <location>
        <begin position="328"/>
        <end position="350"/>
    </location>
</feature>
<comment type="similarity">
    <text evidence="9">Belongs to the KdpA family.</text>
</comment>
<evidence type="ECO:0000256" key="8">
    <source>
        <dbReference type="ARBA" id="ARBA00023136"/>
    </source>
</evidence>
<feature type="transmembrane region" description="Helical" evidence="9">
    <location>
        <begin position="382"/>
        <end position="401"/>
    </location>
</feature>
<feature type="transmembrane region" description="Helical" evidence="9">
    <location>
        <begin position="137"/>
        <end position="156"/>
    </location>
</feature>
<feature type="transmembrane region" description="Helical" evidence="9">
    <location>
        <begin position="422"/>
        <end position="445"/>
    </location>
</feature>
<keyword evidence="7 9" id="KW-0406">Ion transport</keyword>
<dbReference type="PANTHER" id="PTHR30607">
    <property type="entry name" value="POTASSIUM-TRANSPORTING ATPASE A CHAIN"/>
    <property type="match status" value="1"/>
</dbReference>
<keyword evidence="5 9" id="KW-0630">Potassium</keyword>
<feature type="transmembrane region" description="Helical" evidence="9">
    <location>
        <begin position="482"/>
        <end position="507"/>
    </location>
</feature>
<evidence type="ECO:0000256" key="7">
    <source>
        <dbReference type="ARBA" id="ARBA00023065"/>
    </source>
</evidence>
<dbReference type="HAMAP" id="MF_00275">
    <property type="entry name" value="KdpA"/>
    <property type="match status" value="1"/>
</dbReference>
<feature type="transmembrane region" description="Helical" evidence="9">
    <location>
        <begin position="528"/>
        <end position="551"/>
    </location>
</feature>
<comment type="caution">
    <text evidence="10">The sequence shown here is derived from an EMBL/GenBank/DDBJ whole genome shotgun (WGS) entry which is preliminary data.</text>
</comment>
<feature type="transmembrane region" description="Helical" evidence="9">
    <location>
        <begin position="6"/>
        <end position="26"/>
    </location>
</feature>
<gene>
    <name evidence="9" type="primary">kdpA</name>
    <name evidence="10" type="ORF">V1286_005499</name>
</gene>
<feature type="transmembrane region" description="Helical" evidence="9">
    <location>
        <begin position="357"/>
        <end position="376"/>
    </location>
</feature>
<keyword evidence="8 9" id="KW-0472">Membrane</keyword>
<keyword evidence="3 9" id="KW-0633">Potassium transport</keyword>
<sequence>MTVIGWIQILLYCAIVVALVKPLGWYMTRVFNGESTFLSPALRPVERGLYWIGGVDEKREQHWLTYTVAMLLFHVGGFVIIYGLMRLQALLPFNPADQSAVAPDLSFNTAISFITNTNWQNYGGESTLSYLVQMLGLTHQNFLSAATGIALAVALIRGFSRSSMRTIGNFWVDVTRCTLYVLLPICIVYALFLVWQGMPQTLGAYVQATTLEGAKQTIAVGPVASQVAIKMLGTNGGGFFNANAAHPFENPTALSNFVQMISIFSLGAALTNVFGRMVGNQRQGWAILAVMGVLFLAGVAVTYWAEANGTSTLTALGLSGGNMEGKEVRFGIVASSLFAVITTAASCGAVNAMHDSFTALGGMIPLINMQLGEIIVGGVGAGLYGMLLFVVLAIFVAGLMVGRTPEYVGKKIEAREVKMAMLAILVLPLMYLGWTAVAVVLPSAVASMANSGPHGFTEVLYAFTSATGNNGSAFGGLTGNTFFYNLTLASSMFVGRFFMIVPAMALAGSLAAKKSIPPSAGTLPTTGGLFVGLVVGVILIIGGLTFFPALALGPIVEHLAMNANTLF</sequence>
<dbReference type="Proteomes" id="UP001364224">
    <property type="component" value="Unassembled WGS sequence"/>
</dbReference>
<keyword evidence="4 9" id="KW-0812">Transmembrane</keyword>